<dbReference type="InterPro" id="IPR007537">
    <property type="entry name" value="tRNAHis_GuaTrfase_Thg1"/>
</dbReference>
<dbReference type="Gene3D" id="3.30.70.3000">
    <property type="match status" value="1"/>
</dbReference>
<dbReference type="AlphaFoldDB" id="A0A6B2LJK8"/>
<feature type="domain" description="tRNAHis guanylyltransferase catalytic" evidence="1">
    <location>
        <begin position="6"/>
        <end position="151"/>
    </location>
</feature>
<evidence type="ECO:0000259" key="1">
    <source>
        <dbReference type="Pfam" id="PF04446"/>
    </source>
</evidence>
<proteinExistence type="predicted"/>
<dbReference type="GO" id="GO:0000287">
    <property type="term" value="F:magnesium ion binding"/>
    <property type="evidence" value="ECO:0007669"/>
    <property type="project" value="InterPro"/>
</dbReference>
<organism evidence="2">
    <name type="scientific">Arcella intermedia</name>
    <dbReference type="NCBI Taxonomy" id="1963864"/>
    <lineage>
        <taxon>Eukaryota</taxon>
        <taxon>Amoebozoa</taxon>
        <taxon>Tubulinea</taxon>
        <taxon>Elardia</taxon>
        <taxon>Arcellinida</taxon>
        <taxon>Sphaerothecina</taxon>
        <taxon>Arcellidae</taxon>
        <taxon>Arcella</taxon>
    </lineage>
</organism>
<dbReference type="InterPro" id="IPR038469">
    <property type="entry name" value="tRNAHis_GuaTrfase_Thg1_sf"/>
</dbReference>
<dbReference type="GO" id="GO:0006400">
    <property type="term" value="P:tRNA modification"/>
    <property type="evidence" value="ECO:0007669"/>
    <property type="project" value="InterPro"/>
</dbReference>
<dbReference type="InterPro" id="IPR024956">
    <property type="entry name" value="tRNAHis_GuaTrfase_cat"/>
</dbReference>
<reference evidence="2" key="1">
    <citation type="journal article" date="2020" name="J. Eukaryot. Microbiol.">
        <title>De novo Sequencing, Assembly and Annotation of the Transcriptome for the Free-Living Testate Amoeba Arcella intermedia.</title>
        <authorList>
            <person name="Ribeiro G.M."/>
            <person name="Porfirio-Sousa A.L."/>
            <person name="Maurer-Alcala X.X."/>
            <person name="Katz L.A."/>
            <person name="Lahr D.J.G."/>
        </authorList>
    </citation>
    <scope>NUCLEOTIDE SEQUENCE</scope>
</reference>
<dbReference type="GO" id="GO:0008193">
    <property type="term" value="F:tRNA guanylyltransferase activity"/>
    <property type="evidence" value="ECO:0007669"/>
    <property type="project" value="InterPro"/>
</dbReference>
<sequence>MAELGEKMKEYENECFGKLVLDDSKPFVIRLDGHRFSKFTSHFKKPFDERIFTAMLYTTKDLMEEFLPTTAYTASDEITLIFPPLTNEEKEKGAHLIYNGRIQKILSLTSGLCSVRFSQHIANQQFDPTREATVLSKLGYQSFDSRIFNVPSMEEALNNLIWRVSDIRRNSVTNLGQCSFAQNVLTGLSSMEATFISPNNP</sequence>
<name>A0A6B2LJK8_9EUKA</name>
<dbReference type="PANTHER" id="PTHR12729:SF1">
    <property type="entry name" value="TRNAHIS GUANYLYLTRANSFERASE CATALYTIC DOMAIN-CONTAINING PROTEIN"/>
    <property type="match status" value="1"/>
</dbReference>
<protein>
    <recommendedName>
        <fullName evidence="1">tRNAHis guanylyltransferase catalytic domain-containing protein</fullName>
    </recommendedName>
</protein>
<dbReference type="EMBL" id="GIBP01008022">
    <property type="protein sequence ID" value="NDV36991.1"/>
    <property type="molecule type" value="Transcribed_RNA"/>
</dbReference>
<dbReference type="PANTHER" id="PTHR12729">
    <property type="entry name" value="TRNA(HIS) GUANYLYLTRANSFERASE-RELATED"/>
    <property type="match status" value="1"/>
</dbReference>
<dbReference type="Pfam" id="PF04446">
    <property type="entry name" value="Thg1"/>
    <property type="match status" value="1"/>
</dbReference>
<evidence type="ECO:0000313" key="2">
    <source>
        <dbReference type="EMBL" id="NDV36991.1"/>
    </source>
</evidence>
<accession>A0A6B2LJK8</accession>